<sequence>MLTPSRFHHIYRLSAWYDLAVSWPYATPLTLSLFWNLLSVAHDQLGLAALPALSVYAVLFGNFFGSVVVVWSLVRLVHDDPRFARYDAAGRWLFSAWMLNALWAGASPLLWLFLVIEVSFAILQSLPLRRELPA</sequence>
<feature type="transmembrane region" description="Helical" evidence="1">
    <location>
        <begin position="20"/>
        <end position="41"/>
    </location>
</feature>
<keyword evidence="1" id="KW-0812">Transmembrane</keyword>
<evidence type="ECO:0000313" key="2">
    <source>
        <dbReference type="EMBL" id="NDW46864.1"/>
    </source>
</evidence>
<proteinExistence type="predicted"/>
<name>A0A6B2NWS9_9RHOB</name>
<comment type="caution">
    <text evidence="2">The sequence shown here is derived from an EMBL/GenBank/DDBJ whole genome shotgun (WGS) entry which is preliminary data.</text>
</comment>
<gene>
    <name evidence="2" type="ORF">G0P99_18105</name>
</gene>
<dbReference type="EMBL" id="JAAGOX010000043">
    <property type="protein sequence ID" value="NDW46864.1"/>
    <property type="molecule type" value="Genomic_DNA"/>
</dbReference>
<feature type="transmembrane region" description="Helical" evidence="1">
    <location>
        <begin position="94"/>
        <end position="123"/>
    </location>
</feature>
<feature type="transmembrane region" description="Helical" evidence="1">
    <location>
        <begin position="53"/>
        <end position="74"/>
    </location>
</feature>
<accession>A0A6B2NWS9</accession>
<reference evidence="2" key="1">
    <citation type="submission" date="2020-02" db="EMBL/GenBank/DDBJ databases">
        <title>Delineation of the pyrene-degrading pathway in Roseobacter clade bacteria by genomic analysis.</title>
        <authorList>
            <person name="Zhou H."/>
            <person name="Wang H."/>
        </authorList>
    </citation>
    <scope>NUCLEOTIDE SEQUENCE</scope>
    <source>
        <strain evidence="2">PrR005</strain>
    </source>
</reference>
<dbReference type="AlphaFoldDB" id="A0A6B2NWS9"/>
<protein>
    <submittedName>
        <fullName evidence="2">Uncharacterized protein</fullName>
    </submittedName>
</protein>
<evidence type="ECO:0000256" key="1">
    <source>
        <dbReference type="SAM" id="Phobius"/>
    </source>
</evidence>
<keyword evidence="1" id="KW-0472">Membrane</keyword>
<keyword evidence="1" id="KW-1133">Transmembrane helix</keyword>
<organism evidence="2">
    <name type="scientific">Ruegeria sp. PrR005</name>
    <dbReference type="NCBI Taxonomy" id="2706882"/>
    <lineage>
        <taxon>Bacteria</taxon>
        <taxon>Pseudomonadati</taxon>
        <taxon>Pseudomonadota</taxon>
        <taxon>Alphaproteobacteria</taxon>
        <taxon>Rhodobacterales</taxon>
        <taxon>Roseobacteraceae</taxon>
        <taxon>Ruegeria</taxon>
    </lineage>
</organism>
<dbReference type="RefSeq" id="WP_164131884.1">
    <property type="nucleotide sequence ID" value="NZ_JAAGOX010000043.1"/>
</dbReference>